<dbReference type="GO" id="GO:0070008">
    <property type="term" value="F:serine-type exopeptidase activity"/>
    <property type="evidence" value="ECO:0007669"/>
    <property type="project" value="InterPro"/>
</dbReference>
<feature type="transmembrane region" description="Helical" evidence="6">
    <location>
        <begin position="27"/>
        <end position="44"/>
    </location>
</feature>
<comment type="similarity">
    <text evidence="1">Belongs to the peptidase S28 family.</text>
</comment>
<evidence type="ECO:0000256" key="1">
    <source>
        <dbReference type="ARBA" id="ARBA00011079"/>
    </source>
</evidence>
<evidence type="ECO:0000256" key="4">
    <source>
        <dbReference type="ARBA" id="ARBA00022801"/>
    </source>
</evidence>
<keyword evidence="6" id="KW-0472">Membrane</keyword>
<keyword evidence="3" id="KW-0732">Signal</keyword>
<evidence type="ECO:0000313" key="8">
    <source>
        <dbReference type="Proteomes" id="UP000070700"/>
    </source>
</evidence>
<dbReference type="GO" id="GO:0008239">
    <property type="term" value="F:dipeptidyl-peptidase activity"/>
    <property type="evidence" value="ECO:0007669"/>
    <property type="project" value="TreeGrafter"/>
</dbReference>
<dbReference type="GO" id="GO:0006508">
    <property type="term" value="P:proteolysis"/>
    <property type="evidence" value="ECO:0007669"/>
    <property type="project" value="UniProtKB-KW"/>
</dbReference>
<evidence type="ECO:0000313" key="7">
    <source>
        <dbReference type="EMBL" id="KUJ16066.1"/>
    </source>
</evidence>
<keyword evidence="8" id="KW-1185">Reference proteome</keyword>
<evidence type="ECO:0000256" key="3">
    <source>
        <dbReference type="ARBA" id="ARBA00022729"/>
    </source>
</evidence>
<dbReference type="Pfam" id="PF05577">
    <property type="entry name" value="Peptidase_S28"/>
    <property type="match status" value="2"/>
</dbReference>
<keyword evidence="2" id="KW-0645">Protease</keyword>
<protein>
    <submittedName>
        <fullName evidence="7">Uncharacterized protein</fullName>
    </submittedName>
</protein>
<keyword evidence="4" id="KW-0378">Hydrolase</keyword>
<organism evidence="7 8">
    <name type="scientific">Mollisia scopiformis</name>
    <name type="common">Conifer needle endophyte fungus</name>
    <name type="synonym">Phialocephala scopiformis</name>
    <dbReference type="NCBI Taxonomy" id="149040"/>
    <lineage>
        <taxon>Eukaryota</taxon>
        <taxon>Fungi</taxon>
        <taxon>Dikarya</taxon>
        <taxon>Ascomycota</taxon>
        <taxon>Pezizomycotina</taxon>
        <taxon>Leotiomycetes</taxon>
        <taxon>Helotiales</taxon>
        <taxon>Mollisiaceae</taxon>
        <taxon>Mollisia</taxon>
    </lineage>
</organism>
<dbReference type="GeneID" id="28819158"/>
<dbReference type="RefSeq" id="XP_018070421.1">
    <property type="nucleotide sequence ID" value="XM_018209432.1"/>
</dbReference>
<evidence type="ECO:0000256" key="2">
    <source>
        <dbReference type="ARBA" id="ARBA00022670"/>
    </source>
</evidence>
<dbReference type="Proteomes" id="UP000070700">
    <property type="component" value="Unassembled WGS sequence"/>
</dbReference>
<dbReference type="Gene3D" id="3.40.50.1820">
    <property type="entry name" value="alpha/beta hydrolase"/>
    <property type="match status" value="2"/>
</dbReference>
<dbReference type="InterPro" id="IPR008758">
    <property type="entry name" value="Peptidase_S28"/>
</dbReference>
<evidence type="ECO:0000256" key="5">
    <source>
        <dbReference type="ARBA" id="ARBA00023180"/>
    </source>
</evidence>
<name>A0A194X7C0_MOLSC</name>
<dbReference type="EMBL" id="KQ947417">
    <property type="protein sequence ID" value="KUJ16066.1"/>
    <property type="molecule type" value="Genomic_DNA"/>
</dbReference>
<evidence type="ECO:0000256" key="6">
    <source>
        <dbReference type="SAM" id="Phobius"/>
    </source>
</evidence>
<keyword evidence="6" id="KW-0812">Transmembrane</keyword>
<accession>A0A194X7C0</accession>
<dbReference type="OrthoDB" id="1735038at2759"/>
<keyword evidence="5" id="KW-0325">Glycoprotein</keyword>
<dbReference type="SUPFAM" id="SSF53474">
    <property type="entry name" value="alpha/beta-Hydrolases"/>
    <property type="match status" value="1"/>
</dbReference>
<gene>
    <name evidence="7" type="ORF">LY89DRAFT_587448</name>
</gene>
<dbReference type="AlphaFoldDB" id="A0A194X7C0"/>
<dbReference type="PANTHER" id="PTHR11010">
    <property type="entry name" value="PROTEASE S28 PRO-X CARBOXYPEPTIDASE-RELATED"/>
    <property type="match status" value="1"/>
</dbReference>
<dbReference type="InParanoid" id="A0A194X7C0"/>
<dbReference type="KEGG" id="psco:LY89DRAFT_587448"/>
<dbReference type="InterPro" id="IPR029058">
    <property type="entry name" value="AB_hydrolase_fold"/>
</dbReference>
<reference evidence="7 8" key="1">
    <citation type="submission" date="2015-10" db="EMBL/GenBank/DDBJ databases">
        <title>Full genome of DAOMC 229536 Phialocephala scopiformis, a fungal endophyte of spruce producing the potent anti-insectan compound rugulosin.</title>
        <authorList>
            <consortium name="DOE Joint Genome Institute"/>
            <person name="Walker A.K."/>
            <person name="Frasz S.L."/>
            <person name="Seifert K.A."/>
            <person name="Miller J.D."/>
            <person name="Mondo S.J."/>
            <person name="Labutti K."/>
            <person name="Lipzen A."/>
            <person name="Dockter R."/>
            <person name="Kennedy M."/>
            <person name="Grigoriev I.V."/>
            <person name="Spatafora J.W."/>
        </authorList>
    </citation>
    <scope>NUCLEOTIDE SEQUENCE [LARGE SCALE GENOMIC DNA]</scope>
    <source>
        <strain evidence="7 8">CBS 120377</strain>
    </source>
</reference>
<proteinExistence type="inferred from homology"/>
<keyword evidence="6" id="KW-1133">Transmembrane helix</keyword>
<dbReference type="PANTHER" id="PTHR11010:SF109">
    <property type="entry name" value="PEPTIDASE, FAMILY S28, PUTATIVE (AFU_ORTHOLOGUE AFUA_4G03790)-RELATED"/>
    <property type="match status" value="1"/>
</dbReference>
<sequence>MAASTDLKRLRSASLCKADGRISRNKIYFTSSLLLLSLFVWFYFPYKASIPRFTGGRDDFRPLSDAPFAKTIDLPIDHFNQSDTRTFTNRYWMNDTYYRRGGPVFFFDGGEAGLNDRGAAQMLGGDVVFAPLELARKYHGVAIIWEHRFFGGSMPFPSNQTTGIANAGYNAYKFLNNEQALEDAAYFAQHFRPIGHEKDDMSSNSTPWIAIGGSYAGIRAAMLRSRNPEIFFASWPSSAPVQTQVENSEYYNTIVETISKNCSTDMHAAITYADEILFRGTEDEIALLKRALFLTNNASVGSFCDYLETWNPNNAPEFSFKSPLSILADNSFDAKPTTDGVKAKHGPKSAFYAFISATIQVSKTLPGSPSRQIGSISDRVSWTWMLCNQFGQFPVSQYPSPTSIISRYNNITSFLENFCHGTFPYTPDQPKVLEILRYRGWNMRPSNVMFTNGEIDPWRALSIQSSKNIHPNAPDRKTTQVVPACNSPPPRNEVFGLVHKDSVHVGDLRKRREDPPGPVDKGFELFSRALDVWLPCFHREKARETSSNEP</sequence>